<name>A0ACB9HHT8_9ASTR</name>
<accession>A0ACB9HHT8</accession>
<dbReference type="Proteomes" id="UP001056120">
    <property type="component" value="Linkage Group LG12"/>
</dbReference>
<dbReference type="EMBL" id="CM042029">
    <property type="protein sequence ID" value="KAI3794831.1"/>
    <property type="molecule type" value="Genomic_DNA"/>
</dbReference>
<comment type="caution">
    <text evidence="1">The sequence shown here is derived from an EMBL/GenBank/DDBJ whole genome shotgun (WGS) entry which is preliminary data.</text>
</comment>
<evidence type="ECO:0000313" key="1">
    <source>
        <dbReference type="EMBL" id="KAI3794831.1"/>
    </source>
</evidence>
<reference evidence="1 2" key="2">
    <citation type="journal article" date="2022" name="Mol. Ecol. Resour.">
        <title>The genomes of chicory, endive, great burdock and yacon provide insights into Asteraceae paleo-polyploidization history and plant inulin production.</title>
        <authorList>
            <person name="Fan W."/>
            <person name="Wang S."/>
            <person name="Wang H."/>
            <person name="Wang A."/>
            <person name="Jiang F."/>
            <person name="Liu H."/>
            <person name="Zhao H."/>
            <person name="Xu D."/>
            <person name="Zhang Y."/>
        </authorList>
    </citation>
    <scope>NUCLEOTIDE SEQUENCE [LARGE SCALE GENOMIC DNA]</scope>
    <source>
        <strain evidence="2">cv. Yunnan</strain>
        <tissue evidence="1">Leaves</tissue>
    </source>
</reference>
<evidence type="ECO:0000313" key="2">
    <source>
        <dbReference type="Proteomes" id="UP001056120"/>
    </source>
</evidence>
<protein>
    <submittedName>
        <fullName evidence="1">Uncharacterized protein</fullName>
    </submittedName>
</protein>
<reference evidence="2" key="1">
    <citation type="journal article" date="2022" name="Mol. Ecol. Resour.">
        <title>The genomes of chicory, endive, great burdock and yacon provide insights into Asteraceae palaeo-polyploidization history and plant inulin production.</title>
        <authorList>
            <person name="Fan W."/>
            <person name="Wang S."/>
            <person name="Wang H."/>
            <person name="Wang A."/>
            <person name="Jiang F."/>
            <person name="Liu H."/>
            <person name="Zhao H."/>
            <person name="Xu D."/>
            <person name="Zhang Y."/>
        </authorList>
    </citation>
    <scope>NUCLEOTIDE SEQUENCE [LARGE SCALE GENOMIC DNA]</scope>
    <source>
        <strain evidence="2">cv. Yunnan</strain>
    </source>
</reference>
<sequence length="262" mass="30155">MILAIRGKWLNIITKHQSLMLCQVLLLMQCLTYYHVFLALATFPWSWCDALVFVPLILAAPLPRWKAIDEGSVVNVHLEMHVGVEKYRNRNVMSSKRIDDELSLLALALTTTLAGQEENWLGSMLSSCSGKTLALQWCDPMPRFPMMNLEMTSSCLAEDRGKAMRGNYEVVEKGLVVLRWGRDPLMLRRGKDPTVLERRQGSFHVEWRQGSIRVDWRQGKGKPDKVPITKYRLLGGLAGHLYWSYDLGFNEDKEWRIFSFPL</sequence>
<keyword evidence="2" id="KW-1185">Reference proteome</keyword>
<gene>
    <name evidence="1" type="ORF">L1987_37470</name>
</gene>
<organism evidence="1 2">
    <name type="scientific">Smallanthus sonchifolius</name>
    <dbReference type="NCBI Taxonomy" id="185202"/>
    <lineage>
        <taxon>Eukaryota</taxon>
        <taxon>Viridiplantae</taxon>
        <taxon>Streptophyta</taxon>
        <taxon>Embryophyta</taxon>
        <taxon>Tracheophyta</taxon>
        <taxon>Spermatophyta</taxon>
        <taxon>Magnoliopsida</taxon>
        <taxon>eudicotyledons</taxon>
        <taxon>Gunneridae</taxon>
        <taxon>Pentapetalae</taxon>
        <taxon>asterids</taxon>
        <taxon>campanulids</taxon>
        <taxon>Asterales</taxon>
        <taxon>Asteraceae</taxon>
        <taxon>Asteroideae</taxon>
        <taxon>Heliantheae alliance</taxon>
        <taxon>Millerieae</taxon>
        <taxon>Smallanthus</taxon>
    </lineage>
</organism>
<proteinExistence type="predicted"/>